<accession>A0A235HKE3</accession>
<comment type="caution">
    <text evidence="1">The sequence shown here is derived from an EMBL/GenBank/DDBJ whole genome shotgun (WGS) entry which is preliminary data.</text>
</comment>
<dbReference type="AlphaFoldDB" id="A0A235HKE3"/>
<dbReference type="SUPFAM" id="SSF75169">
    <property type="entry name" value="DsrEFH-like"/>
    <property type="match status" value="1"/>
</dbReference>
<evidence type="ECO:0000313" key="1">
    <source>
        <dbReference type="EMBL" id="OYD86236.1"/>
    </source>
</evidence>
<dbReference type="Pfam" id="PF02635">
    <property type="entry name" value="DsrE"/>
    <property type="match status" value="1"/>
</dbReference>
<dbReference type="EMBL" id="NOWT01000001">
    <property type="protein sequence ID" value="OYD86236.1"/>
    <property type="molecule type" value="Genomic_DNA"/>
</dbReference>
<reference evidence="1 2" key="1">
    <citation type="submission" date="2017-07" db="EMBL/GenBank/DDBJ databases">
        <title>Whole genome sequence of Azospirillum brasilense 2A1, a potential biofertilizer strain.</title>
        <authorList>
            <person name="Fontana C.A."/>
            <person name="Toffoli L.M."/>
            <person name="Salazar S.M."/>
            <person name="Puglisi E."/>
            <person name="Pedraza R."/>
            <person name="Bassi D."/>
            <person name="Cocconcelli P.S."/>
        </authorList>
    </citation>
    <scope>NUCLEOTIDE SEQUENCE [LARGE SCALE GENOMIC DNA]</scope>
    <source>
        <strain evidence="1 2">2A1</strain>
    </source>
</reference>
<sequence>MEGPETLSIVLFAGGFDRVHYALVMASAAAATNRKVTLFFTGRALNTLLAEDADGAPGWHRLDPADDGSRPAERDAAFTANGLAGFEELLEACVMLKVTVMACEMGLRALGLPTGVPLRPDVPVKTGGVVTFLNDAPKTGAILFV</sequence>
<dbReference type="Proteomes" id="UP000215367">
    <property type="component" value="Unassembled WGS sequence"/>
</dbReference>
<dbReference type="PANTHER" id="PTHR34655:SF2">
    <property type="entry name" value="PEROXIREDOXIN FAMILY PROTEIN"/>
    <property type="match status" value="1"/>
</dbReference>
<protein>
    <submittedName>
        <fullName evidence="1">Uncharacterized protein</fullName>
    </submittedName>
</protein>
<organism evidence="1 2">
    <name type="scientific">Azospirillum brasilense</name>
    <dbReference type="NCBI Taxonomy" id="192"/>
    <lineage>
        <taxon>Bacteria</taxon>
        <taxon>Pseudomonadati</taxon>
        <taxon>Pseudomonadota</taxon>
        <taxon>Alphaproteobacteria</taxon>
        <taxon>Rhodospirillales</taxon>
        <taxon>Azospirillaceae</taxon>
        <taxon>Azospirillum</taxon>
    </lineage>
</organism>
<evidence type="ECO:0000313" key="2">
    <source>
        <dbReference type="Proteomes" id="UP000215367"/>
    </source>
</evidence>
<dbReference type="InterPro" id="IPR027396">
    <property type="entry name" value="DsrEFH-like"/>
</dbReference>
<dbReference type="InterPro" id="IPR003787">
    <property type="entry name" value="Sulphur_relay_DsrE/F-like"/>
</dbReference>
<gene>
    <name evidence="1" type="ORF">CHT98_01325</name>
</gene>
<dbReference type="Gene3D" id="3.40.1260.10">
    <property type="entry name" value="DsrEFH-like"/>
    <property type="match status" value="1"/>
</dbReference>
<dbReference type="RefSeq" id="WP_094301495.1">
    <property type="nucleotide sequence ID" value="NZ_NOWT01000001.1"/>
</dbReference>
<dbReference type="PANTHER" id="PTHR34655">
    <property type="entry name" value="CONSERVED WITHIN P. AEROPHILUM"/>
    <property type="match status" value="1"/>
</dbReference>
<name>A0A235HKE3_AZOBR</name>
<proteinExistence type="predicted"/>